<name>A0A6J6CRX7_9ZZZZ</name>
<accession>A0A6J6CRX7</accession>
<dbReference type="EMBL" id="CAEZSR010000034">
    <property type="protein sequence ID" value="CAB4553159.1"/>
    <property type="molecule type" value="Genomic_DNA"/>
</dbReference>
<organism evidence="2">
    <name type="scientific">freshwater metagenome</name>
    <dbReference type="NCBI Taxonomy" id="449393"/>
    <lineage>
        <taxon>unclassified sequences</taxon>
        <taxon>metagenomes</taxon>
        <taxon>ecological metagenomes</taxon>
    </lineage>
</organism>
<proteinExistence type="predicted"/>
<reference evidence="2" key="1">
    <citation type="submission" date="2020-05" db="EMBL/GenBank/DDBJ databases">
        <authorList>
            <person name="Chiriac C."/>
            <person name="Salcher M."/>
            <person name="Ghai R."/>
            <person name="Kavagutti S V."/>
        </authorList>
    </citation>
    <scope>NUCLEOTIDE SEQUENCE</scope>
</reference>
<feature type="region of interest" description="Disordered" evidence="1">
    <location>
        <begin position="198"/>
        <end position="232"/>
    </location>
</feature>
<sequence length="232" mass="23508">MANAVVAKIGDGGAVCLFNSAPAHLVVDVNGTFSSSSRFAGAVPVRLADSRDGAATVDGISQGGGIHAAGSLRAVQVSGRGGVPSSATSALLNITVTESTGRGFVTVFPCGGVRPLASTSNLQPGTDVANAVFARLDAHGEVCIYTSASTHVIVDLNGSLSVRAAATHTNVASRRHLSTSWSTSAWGSNDVLRLGRAGGTRRERALGSGRTFPVPRSDEPLLGSRGGRDGSW</sequence>
<protein>
    <submittedName>
        <fullName evidence="2">Unannotated protein</fullName>
    </submittedName>
</protein>
<evidence type="ECO:0000313" key="2">
    <source>
        <dbReference type="EMBL" id="CAB4553159.1"/>
    </source>
</evidence>
<gene>
    <name evidence="2" type="ORF">UFOPK1493_01218</name>
</gene>
<dbReference type="AlphaFoldDB" id="A0A6J6CRX7"/>
<evidence type="ECO:0000256" key="1">
    <source>
        <dbReference type="SAM" id="MobiDB-lite"/>
    </source>
</evidence>